<dbReference type="InParanoid" id="Q2LS85"/>
<organism evidence="6 7">
    <name type="scientific">Syntrophus aciditrophicus (strain SB)</name>
    <dbReference type="NCBI Taxonomy" id="56780"/>
    <lineage>
        <taxon>Bacteria</taxon>
        <taxon>Pseudomonadati</taxon>
        <taxon>Thermodesulfobacteriota</taxon>
        <taxon>Syntrophia</taxon>
        <taxon>Syntrophales</taxon>
        <taxon>Syntrophaceae</taxon>
        <taxon>Syntrophus</taxon>
    </lineage>
</organism>
<dbReference type="NCBIfam" id="NF040786">
    <property type="entry name" value="LysR_Sec_metab"/>
    <property type="match status" value="1"/>
</dbReference>
<dbReference type="GO" id="GO:0003700">
    <property type="term" value="F:DNA-binding transcription factor activity"/>
    <property type="evidence" value="ECO:0007669"/>
    <property type="project" value="InterPro"/>
</dbReference>
<accession>Q2LS85</accession>
<keyword evidence="3" id="KW-0238">DNA-binding</keyword>
<reference evidence="6 7" key="1">
    <citation type="journal article" date="2007" name="Proc. Natl. Acad. Sci. U.S.A.">
        <title>The genome of Syntrophus aciditrophicus: life at the thermodynamic limit of microbial growth.</title>
        <authorList>
            <person name="McInerney M.J."/>
            <person name="Rohlin L."/>
            <person name="Mouttaki H."/>
            <person name="Kim U."/>
            <person name="Krupp R.S."/>
            <person name="Rios-Hernandez L."/>
            <person name="Sieber J."/>
            <person name="Struchtemeyer C.G."/>
            <person name="Bhattacharyya A."/>
            <person name="Campbell J.W."/>
            <person name="Gunsalus R.P."/>
        </authorList>
    </citation>
    <scope>NUCLEOTIDE SEQUENCE [LARGE SCALE GENOMIC DNA]</scope>
    <source>
        <strain evidence="6 7">SB</strain>
    </source>
</reference>
<dbReference type="CDD" id="cd08420">
    <property type="entry name" value="PBP2_CysL_like"/>
    <property type="match status" value="1"/>
</dbReference>
<evidence type="ECO:0000256" key="1">
    <source>
        <dbReference type="ARBA" id="ARBA00009437"/>
    </source>
</evidence>
<dbReference type="SUPFAM" id="SSF46785">
    <property type="entry name" value="Winged helix' DNA-binding domain"/>
    <property type="match status" value="1"/>
</dbReference>
<dbReference type="InterPro" id="IPR036390">
    <property type="entry name" value="WH_DNA-bd_sf"/>
</dbReference>
<keyword evidence="2" id="KW-0805">Transcription regulation</keyword>
<evidence type="ECO:0000256" key="3">
    <source>
        <dbReference type="ARBA" id="ARBA00023125"/>
    </source>
</evidence>
<evidence type="ECO:0000256" key="2">
    <source>
        <dbReference type="ARBA" id="ARBA00023015"/>
    </source>
</evidence>
<dbReference type="Proteomes" id="UP000001933">
    <property type="component" value="Chromosome"/>
</dbReference>
<evidence type="ECO:0000313" key="6">
    <source>
        <dbReference type="EMBL" id="ABC76942.1"/>
    </source>
</evidence>
<dbReference type="PROSITE" id="PS50931">
    <property type="entry name" value="HTH_LYSR"/>
    <property type="match status" value="1"/>
</dbReference>
<comment type="similarity">
    <text evidence="1">Belongs to the LysR transcriptional regulatory family.</text>
</comment>
<keyword evidence="4" id="KW-0804">Transcription</keyword>
<dbReference type="InterPro" id="IPR036388">
    <property type="entry name" value="WH-like_DNA-bd_sf"/>
</dbReference>
<dbReference type="HOGENOM" id="CLU_039613_6_1_7"/>
<protein>
    <submittedName>
        <fullName evidence="6">Transcriptional regulator, LysR family</fullName>
    </submittedName>
</protein>
<dbReference type="Gene3D" id="1.10.10.10">
    <property type="entry name" value="Winged helix-like DNA-binding domain superfamily/Winged helix DNA-binding domain"/>
    <property type="match status" value="1"/>
</dbReference>
<dbReference type="InterPro" id="IPR005119">
    <property type="entry name" value="LysR_subst-bd"/>
</dbReference>
<proteinExistence type="inferred from homology"/>
<name>Q2LS85_SYNAS</name>
<dbReference type="PANTHER" id="PTHR30126">
    <property type="entry name" value="HTH-TYPE TRANSCRIPTIONAL REGULATOR"/>
    <property type="match status" value="1"/>
</dbReference>
<dbReference type="InterPro" id="IPR000847">
    <property type="entry name" value="LysR_HTH_N"/>
</dbReference>
<keyword evidence="7" id="KW-1185">Reference proteome</keyword>
<dbReference type="Gene3D" id="3.40.190.290">
    <property type="match status" value="1"/>
</dbReference>
<dbReference type="STRING" id="56780.SYN_02121"/>
<evidence type="ECO:0000256" key="4">
    <source>
        <dbReference type="ARBA" id="ARBA00023163"/>
    </source>
</evidence>
<dbReference type="eggNOG" id="COG0583">
    <property type="taxonomic scope" value="Bacteria"/>
</dbReference>
<dbReference type="Pfam" id="PF00126">
    <property type="entry name" value="HTH_1"/>
    <property type="match status" value="1"/>
</dbReference>
<dbReference type="GO" id="GO:0000976">
    <property type="term" value="F:transcription cis-regulatory region binding"/>
    <property type="evidence" value="ECO:0007669"/>
    <property type="project" value="TreeGrafter"/>
</dbReference>
<dbReference type="EMBL" id="CP000252">
    <property type="protein sequence ID" value="ABC76942.1"/>
    <property type="molecule type" value="Genomic_DNA"/>
</dbReference>
<feature type="domain" description="HTH lysR-type" evidence="5">
    <location>
        <begin position="15"/>
        <end position="72"/>
    </location>
</feature>
<dbReference type="AlphaFoldDB" id="Q2LS85"/>
<dbReference type="SUPFAM" id="SSF53850">
    <property type="entry name" value="Periplasmic binding protein-like II"/>
    <property type="match status" value="1"/>
</dbReference>
<dbReference type="FunCoup" id="Q2LS85">
    <property type="interactions" value="148"/>
</dbReference>
<evidence type="ECO:0000313" key="7">
    <source>
        <dbReference type="Proteomes" id="UP000001933"/>
    </source>
</evidence>
<gene>
    <name evidence="6" type="ORF">SYN_02121</name>
</gene>
<dbReference type="PANTHER" id="PTHR30126:SF64">
    <property type="entry name" value="HTH-TYPE TRANSCRIPTIONAL REGULATOR CITR"/>
    <property type="match status" value="1"/>
</dbReference>
<dbReference type="InterPro" id="IPR047788">
    <property type="entry name" value="LysR-like_Sec_metab"/>
</dbReference>
<evidence type="ECO:0000259" key="5">
    <source>
        <dbReference type="PROSITE" id="PS50931"/>
    </source>
</evidence>
<dbReference type="FunFam" id="1.10.10.10:FF:000001">
    <property type="entry name" value="LysR family transcriptional regulator"/>
    <property type="match status" value="1"/>
</dbReference>
<dbReference type="KEGG" id="sat:SYN_02121"/>
<dbReference type="Pfam" id="PF03466">
    <property type="entry name" value="LysR_substrate"/>
    <property type="match status" value="1"/>
</dbReference>
<sequence length="319" mass="36508">MIAVAVMAYDGFRNITIQQLETLVALVEERSFSRASRRVCLTQPSLTKHVKNMEEVLNVRLVNRERMGISLTPEGKVLYDYARKLLHLREEAGERLVRTQDHTGGVIDMHASTIPATYILPYVLSDFRKIHPDIRVNVQMADSEESMDAILNQQSEIGIIGKKPLNQKLNVEPLWEDRLILAVPRGHRMAGRGMVTWAELAGEPFVVREKGSATREVFERYLRDALNWTLSRLHIAVELGSSEAVKEAVIAGLGISMISIHAVERELLSGLLYEVPVEDCRIERSFYLIYRRQLALMRHHQIFLDFVRSHKIHREQLPA</sequence>